<reference evidence="3" key="2">
    <citation type="journal article" date="2021" name="PeerJ">
        <title>Extensive microbial diversity within the chicken gut microbiome revealed by metagenomics and culture.</title>
        <authorList>
            <person name="Gilroy R."/>
            <person name="Ravi A."/>
            <person name="Getino M."/>
            <person name="Pursley I."/>
            <person name="Horton D.L."/>
            <person name="Alikhan N.F."/>
            <person name="Baker D."/>
            <person name="Gharbi K."/>
            <person name="Hall N."/>
            <person name="Watson M."/>
            <person name="Adriaenssens E.M."/>
            <person name="Foster-Nyarko E."/>
            <person name="Jarju S."/>
            <person name="Secka A."/>
            <person name="Antonio M."/>
            <person name="Oren A."/>
            <person name="Chaudhuri R.R."/>
            <person name="La Ragione R."/>
            <person name="Hildebrand F."/>
            <person name="Pallen M.J."/>
        </authorList>
    </citation>
    <scope>NUCLEOTIDE SEQUENCE</scope>
    <source>
        <strain evidence="3">F1-3629</strain>
    </source>
</reference>
<sequence length="530" mass="57064">MKKAFYIIVSLFVAVSCADVNVEPEPQDNPEISLNVSSLSFLNSGEAIDGASVVVESSAGWTLIGRTDWCHPSVTEGTSGETVTFTADVNSGADSRTTEFSFVCGSKTVKLHVMQKQTDAIELYKDEFSIPASGGQIVVRASATDEVSVNIPDEYSGWIELASDSGTASAASGNVVTKGMDLNVFYFNINETDKYNAREGRIAFTSGANTVWAEISQDKKIELSVDNASYSVGPDGGTVTVTVRTNLPYSVDVPQTTSSWLTPNLDPDSSEAPDDLVTRTEKFVAGPQSEMSRAGRITLTSLEGNLTTTFFIIQKGSSPKVIEIQDENFRKALDELAFVITEGYTDTRCELSDLGQNSTEMNVSGKNIRSIDGISNFPNVTTLDCSNNLITVLDLRGTNVWSAYGTGSKIYGNPLEEIHGGDSFTCVQVDCSTSNSGQPGFGLIGSDGTASKKLRVTGNQIQYVYVQYNPYLEKLDISSCPKMNSVYMGGFTGCGTYNPPFRVYFPTGTYIPSYGVPANTEYIAGPPTDW</sequence>
<organism evidence="3 4">
    <name type="scientific">Candidatus Cryptobacteroides gallistercoris</name>
    <dbReference type="NCBI Taxonomy" id="2840765"/>
    <lineage>
        <taxon>Bacteria</taxon>
        <taxon>Pseudomonadati</taxon>
        <taxon>Bacteroidota</taxon>
        <taxon>Bacteroidia</taxon>
        <taxon>Bacteroidales</taxon>
        <taxon>Candidatus Cryptobacteroides</taxon>
    </lineage>
</organism>
<protein>
    <submittedName>
        <fullName evidence="3">BACON domain-containing protein</fullName>
    </submittedName>
</protein>
<accession>A0A940DNF5</accession>
<dbReference type="EMBL" id="JADIMJ010000084">
    <property type="protein sequence ID" value="MBO8454197.1"/>
    <property type="molecule type" value="Genomic_DNA"/>
</dbReference>
<dbReference type="InterPro" id="IPR032675">
    <property type="entry name" value="LRR_dom_sf"/>
</dbReference>
<name>A0A940DNF5_9BACT</name>
<feature type="signal peptide" evidence="1">
    <location>
        <begin position="1"/>
        <end position="18"/>
    </location>
</feature>
<dbReference type="SUPFAM" id="SSF52058">
    <property type="entry name" value="L domain-like"/>
    <property type="match status" value="1"/>
</dbReference>
<evidence type="ECO:0000313" key="3">
    <source>
        <dbReference type="EMBL" id="MBO8454197.1"/>
    </source>
</evidence>
<evidence type="ECO:0000256" key="1">
    <source>
        <dbReference type="SAM" id="SignalP"/>
    </source>
</evidence>
<dbReference type="PROSITE" id="PS51257">
    <property type="entry name" value="PROKAR_LIPOPROTEIN"/>
    <property type="match status" value="1"/>
</dbReference>
<evidence type="ECO:0000313" key="4">
    <source>
        <dbReference type="Proteomes" id="UP000771749"/>
    </source>
</evidence>
<dbReference type="Proteomes" id="UP000771749">
    <property type="component" value="Unassembled WGS sequence"/>
</dbReference>
<dbReference type="Pfam" id="PF13004">
    <property type="entry name" value="BACON"/>
    <property type="match status" value="1"/>
</dbReference>
<dbReference type="AlphaFoldDB" id="A0A940DNF5"/>
<dbReference type="CDD" id="cd14948">
    <property type="entry name" value="BACON"/>
    <property type="match status" value="1"/>
</dbReference>
<proteinExistence type="predicted"/>
<evidence type="ECO:0000259" key="2">
    <source>
        <dbReference type="Pfam" id="PF13004"/>
    </source>
</evidence>
<feature type="domain" description="BACON" evidence="2">
    <location>
        <begin position="67"/>
        <end position="116"/>
    </location>
</feature>
<dbReference type="Gene3D" id="3.80.10.10">
    <property type="entry name" value="Ribonuclease Inhibitor"/>
    <property type="match status" value="1"/>
</dbReference>
<reference evidence="3" key="1">
    <citation type="submission" date="2020-10" db="EMBL/GenBank/DDBJ databases">
        <authorList>
            <person name="Gilroy R."/>
        </authorList>
    </citation>
    <scope>NUCLEOTIDE SEQUENCE</scope>
    <source>
        <strain evidence="3">F1-3629</strain>
    </source>
</reference>
<dbReference type="InterPro" id="IPR013783">
    <property type="entry name" value="Ig-like_fold"/>
</dbReference>
<feature type="chain" id="PRO_5037597687" evidence="1">
    <location>
        <begin position="19"/>
        <end position="530"/>
    </location>
</feature>
<keyword evidence="1" id="KW-0732">Signal</keyword>
<dbReference type="Gene3D" id="2.60.40.10">
    <property type="entry name" value="Immunoglobulins"/>
    <property type="match status" value="2"/>
</dbReference>
<comment type="caution">
    <text evidence="3">The sequence shown here is derived from an EMBL/GenBank/DDBJ whole genome shotgun (WGS) entry which is preliminary data.</text>
</comment>
<gene>
    <name evidence="3" type="ORF">IAC07_05680</name>
</gene>
<dbReference type="InterPro" id="IPR024361">
    <property type="entry name" value="BACON"/>
</dbReference>